<name>A0A9N9SUQ3_DIABA</name>
<dbReference type="PANTHER" id="PTHR20338">
    <property type="entry name" value="NUCLEAR RESPIRATORY FACTOR 1"/>
    <property type="match status" value="1"/>
</dbReference>
<evidence type="ECO:0000259" key="8">
    <source>
        <dbReference type="Pfam" id="PF10491"/>
    </source>
</evidence>
<evidence type="ECO:0000313" key="10">
    <source>
        <dbReference type="Proteomes" id="UP001153709"/>
    </source>
</evidence>
<proteinExistence type="inferred from homology"/>
<evidence type="ECO:0000256" key="3">
    <source>
        <dbReference type="ARBA" id="ARBA00023015"/>
    </source>
</evidence>
<dbReference type="AlphaFoldDB" id="A0A9N9SUQ3"/>
<keyword evidence="10" id="KW-1185">Reference proteome</keyword>
<dbReference type="Pfam" id="PF10491">
    <property type="entry name" value="Nrf1_DNA-bind"/>
    <property type="match status" value="1"/>
</dbReference>
<feature type="domain" description="Nuclear respiratory factor 1 NLS/DNA-binding dimerisation" evidence="8">
    <location>
        <begin position="5"/>
        <end position="97"/>
    </location>
</feature>
<gene>
    <name evidence="9" type="ORF">DIABBA_LOCUS3423</name>
</gene>
<sequence>MGKEPAGVVAGAATVSSKKRRREVRAKKRRRELRGITLMRKLEETCSELAIRTGDQAVLLSTTPGSPNIRHKVFGTKSLEDVIKNVISSGIIQDELKTAVLTEPSTIQEDQTTPGSPNIRYKVIGTKHLKGVVKNVINSGIIQGELKTAVLREASSIQEDPAQQVMYISLIIEHII</sequence>
<dbReference type="InterPro" id="IPR019525">
    <property type="entry name" value="Nrf1_NLS/DNA-bd_dimer"/>
</dbReference>
<dbReference type="GO" id="GO:0005634">
    <property type="term" value="C:nucleus"/>
    <property type="evidence" value="ECO:0007669"/>
    <property type="project" value="UniProtKB-SubCell"/>
</dbReference>
<dbReference type="EMBL" id="OU898277">
    <property type="protein sequence ID" value="CAG9829652.1"/>
    <property type="molecule type" value="Genomic_DNA"/>
</dbReference>
<keyword evidence="4" id="KW-0238">DNA-binding</keyword>
<reference evidence="9" key="1">
    <citation type="submission" date="2022-01" db="EMBL/GenBank/DDBJ databases">
        <authorList>
            <person name="King R."/>
        </authorList>
    </citation>
    <scope>NUCLEOTIDE SEQUENCE</scope>
</reference>
<keyword evidence="3" id="KW-0805">Transcription regulation</keyword>
<dbReference type="Proteomes" id="UP001153709">
    <property type="component" value="Chromosome 2"/>
</dbReference>
<evidence type="ECO:0000256" key="4">
    <source>
        <dbReference type="ARBA" id="ARBA00023125"/>
    </source>
</evidence>
<evidence type="ECO:0000256" key="6">
    <source>
        <dbReference type="ARBA" id="ARBA00023242"/>
    </source>
</evidence>
<dbReference type="GO" id="GO:0006357">
    <property type="term" value="P:regulation of transcription by RNA polymerase II"/>
    <property type="evidence" value="ECO:0007669"/>
    <property type="project" value="InterPro"/>
</dbReference>
<evidence type="ECO:0000256" key="5">
    <source>
        <dbReference type="ARBA" id="ARBA00023163"/>
    </source>
</evidence>
<evidence type="ECO:0000256" key="1">
    <source>
        <dbReference type="ARBA" id="ARBA00004123"/>
    </source>
</evidence>
<feature type="compositionally biased region" description="Low complexity" evidence="7">
    <location>
        <begin position="1"/>
        <end position="13"/>
    </location>
</feature>
<dbReference type="GO" id="GO:0003677">
    <property type="term" value="F:DNA binding"/>
    <property type="evidence" value="ECO:0007669"/>
    <property type="project" value="UniProtKB-KW"/>
</dbReference>
<feature type="compositionally biased region" description="Basic residues" evidence="7">
    <location>
        <begin position="17"/>
        <end position="28"/>
    </location>
</feature>
<dbReference type="GO" id="GO:0003700">
    <property type="term" value="F:DNA-binding transcription factor activity"/>
    <property type="evidence" value="ECO:0007669"/>
    <property type="project" value="InterPro"/>
</dbReference>
<comment type="similarity">
    <text evidence="2">Belongs to the NRF1/Ewg family.</text>
</comment>
<accession>A0A9N9SUQ3</accession>
<keyword evidence="5" id="KW-0804">Transcription</keyword>
<comment type="subcellular location">
    <subcellularLocation>
        <location evidence="1">Nucleus</location>
    </subcellularLocation>
</comment>
<dbReference type="InterPro" id="IPR039142">
    <property type="entry name" value="NRF1/Ewg"/>
</dbReference>
<organism evidence="9 10">
    <name type="scientific">Diabrotica balteata</name>
    <name type="common">Banded cucumber beetle</name>
    <dbReference type="NCBI Taxonomy" id="107213"/>
    <lineage>
        <taxon>Eukaryota</taxon>
        <taxon>Metazoa</taxon>
        <taxon>Ecdysozoa</taxon>
        <taxon>Arthropoda</taxon>
        <taxon>Hexapoda</taxon>
        <taxon>Insecta</taxon>
        <taxon>Pterygota</taxon>
        <taxon>Neoptera</taxon>
        <taxon>Endopterygota</taxon>
        <taxon>Coleoptera</taxon>
        <taxon>Polyphaga</taxon>
        <taxon>Cucujiformia</taxon>
        <taxon>Chrysomeloidea</taxon>
        <taxon>Chrysomelidae</taxon>
        <taxon>Galerucinae</taxon>
        <taxon>Diabroticina</taxon>
        <taxon>Diabroticites</taxon>
        <taxon>Diabrotica</taxon>
    </lineage>
</organism>
<feature type="region of interest" description="Disordered" evidence="7">
    <location>
        <begin position="1"/>
        <end position="28"/>
    </location>
</feature>
<evidence type="ECO:0000256" key="7">
    <source>
        <dbReference type="SAM" id="MobiDB-lite"/>
    </source>
</evidence>
<keyword evidence="6" id="KW-0539">Nucleus</keyword>
<evidence type="ECO:0000313" key="9">
    <source>
        <dbReference type="EMBL" id="CAG9829652.1"/>
    </source>
</evidence>
<evidence type="ECO:0000256" key="2">
    <source>
        <dbReference type="ARBA" id="ARBA00005713"/>
    </source>
</evidence>
<protein>
    <recommendedName>
        <fullName evidence="8">Nuclear respiratory factor 1 NLS/DNA-binding dimerisation domain-containing protein</fullName>
    </recommendedName>
</protein>